<dbReference type="Proteomes" id="UP001178354">
    <property type="component" value="Unassembled WGS sequence"/>
</dbReference>
<protein>
    <submittedName>
        <fullName evidence="1">DUF2066 domain-containing protein</fullName>
    </submittedName>
</protein>
<accession>A0AAW8B018</accession>
<dbReference type="AlphaFoldDB" id="A0AAW8B018"/>
<gene>
    <name evidence="1" type="ORF">Q8A57_03105</name>
</gene>
<keyword evidence="2" id="KW-1185">Reference proteome</keyword>
<dbReference type="RefSeq" id="WP_305169459.1">
    <property type="nucleotide sequence ID" value="NZ_JAUUUU010000001.1"/>
</dbReference>
<dbReference type="EMBL" id="JAUUUU010000001">
    <property type="protein sequence ID" value="MDP1519947.1"/>
    <property type="molecule type" value="Genomic_DNA"/>
</dbReference>
<dbReference type="Pfam" id="PF09839">
    <property type="entry name" value="DUF2066"/>
    <property type="match status" value="1"/>
</dbReference>
<evidence type="ECO:0000313" key="1">
    <source>
        <dbReference type="EMBL" id="MDP1519947.1"/>
    </source>
</evidence>
<reference evidence="1" key="2">
    <citation type="submission" date="2023-08" db="EMBL/GenBank/DDBJ databases">
        <authorList>
            <person name="Luo J."/>
        </authorList>
    </citation>
    <scope>NUCLEOTIDE SEQUENCE</scope>
    <source>
        <strain evidence="1">DSM 25064</strain>
    </source>
</reference>
<name>A0AAW8B018_9GAMM</name>
<sequence>MKRRNLAVRECVYLSLAVTIGPMKQTRQLILSFFLVALNLMFSPMASAVQMTELYQAQVPVADQGEAERARAIRSGLGQVLVKVTGNSQVLTNPEIVQSLSRAESLITEYGYVSYNPANSQDQPGLALNIHYAQAAVDRLARSQQLQIWPSDRPELLVWMVVDTLEQGRQFISVDEQPELLSLLGSAMKVRAAPLMVPLLDLADRSQLTEEDVWNFSAGQLADVAQRYKTDNWMAVRLYQSSNGQWRGARLLKTPDGEDLSSGVADSAAQLINQLVDEAVDRIAGRYAFIPQTNAQQLTLNVDQVTNFQSFSDVTGYLESLELVSKVIVDSVEGGRLGLRLDVEGDFSLLLDTLRRDSRLVEQTTADFPGAGPNEYLFRWHGR</sequence>
<organism evidence="1 2">
    <name type="scientific">Porticoccus litoralis</name>
    <dbReference type="NCBI Taxonomy" id="434086"/>
    <lineage>
        <taxon>Bacteria</taxon>
        <taxon>Pseudomonadati</taxon>
        <taxon>Pseudomonadota</taxon>
        <taxon>Gammaproteobacteria</taxon>
        <taxon>Cellvibrionales</taxon>
        <taxon>Porticoccaceae</taxon>
        <taxon>Porticoccus</taxon>
    </lineage>
</organism>
<reference evidence="1" key="1">
    <citation type="journal article" date="2010" name="Int. J. Syst. Evol. Microbiol.">
        <title>Porticoccus litoralis gen. nov., sp. nov., a gammaproteobacterium isolated from the Yellow Sea.</title>
        <authorList>
            <person name="Oh H.M."/>
            <person name="Kim H."/>
            <person name="Kim K.M."/>
            <person name="Min G.S."/>
            <person name="Cho J.C."/>
        </authorList>
    </citation>
    <scope>NUCLEOTIDE SEQUENCE</scope>
    <source>
        <strain evidence="1">DSM 25064</strain>
    </source>
</reference>
<dbReference type="InterPro" id="IPR018642">
    <property type="entry name" value="DUF2066"/>
</dbReference>
<evidence type="ECO:0000313" key="2">
    <source>
        <dbReference type="Proteomes" id="UP001178354"/>
    </source>
</evidence>
<proteinExistence type="predicted"/>
<comment type="caution">
    <text evidence="1">The sequence shown here is derived from an EMBL/GenBank/DDBJ whole genome shotgun (WGS) entry which is preliminary data.</text>
</comment>